<organism evidence="1 2">
    <name type="scientific">Cuniculiplasma divulgatum</name>
    <dbReference type="NCBI Taxonomy" id="1673428"/>
    <lineage>
        <taxon>Archaea</taxon>
        <taxon>Methanobacteriati</taxon>
        <taxon>Thermoplasmatota</taxon>
        <taxon>Thermoplasmata</taxon>
        <taxon>Thermoplasmatales</taxon>
        <taxon>Cuniculiplasmataceae</taxon>
        <taxon>Cuniculiplasma</taxon>
    </lineage>
</organism>
<sequence length="141" mass="16912">MYHICPFYELINSQHLHGYGFLYYSYYQLLFIGYWPQEGRIMNYSLRFLSSMRSISFRAEELTNSETDLKPNSEYFSIKFLMLKNSSSGIFTSLYVFAMNVSYYKSIKKKLDIYGEIFISKRVFRHICLTRGAEYESLERH</sequence>
<dbReference type="Proteomes" id="UP000195607">
    <property type="component" value="Chromosome I"/>
</dbReference>
<dbReference type="AlphaFoldDB" id="A0A1N5VNW7"/>
<protein>
    <submittedName>
        <fullName evidence="1">Uncharacterized protein</fullName>
    </submittedName>
</protein>
<evidence type="ECO:0000313" key="1">
    <source>
        <dbReference type="EMBL" id="SIM73985.1"/>
    </source>
</evidence>
<proteinExistence type="predicted"/>
<evidence type="ECO:0000313" key="2">
    <source>
        <dbReference type="Proteomes" id="UP000195607"/>
    </source>
</evidence>
<gene>
    <name evidence="1" type="ORF">CSP5_1432</name>
</gene>
<dbReference type="EMBL" id="LT671858">
    <property type="protein sequence ID" value="SIM73985.1"/>
    <property type="molecule type" value="Genomic_DNA"/>
</dbReference>
<reference evidence="1 2" key="1">
    <citation type="submission" date="2016-04" db="EMBL/GenBank/DDBJ databases">
        <authorList>
            <person name="Evans L.H."/>
            <person name="Alamgir A."/>
            <person name="Owens N."/>
            <person name="Weber N.D."/>
            <person name="Virtaneva K."/>
            <person name="Barbian K."/>
            <person name="Babar A."/>
            <person name="Rosenke K."/>
        </authorList>
    </citation>
    <scope>NUCLEOTIDE SEQUENCE [LARGE SCALE GENOMIC DNA]</scope>
    <source>
        <strain evidence="2">S5(T) (JCM 30642 \VKM B-2941)</strain>
    </source>
</reference>
<name>A0A1N5VNW7_9ARCH</name>
<accession>A0A1N5VNW7</accession>